<dbReference type="InterPro" id="IPR036465">
    <property type="entry name" value="vWFA_dom_sf"/>
</dbReference>
<keyword evidence="4" id="KW-1185">Reference proteome</keyword>
<dbReference type="OrthoDB" id="234713at2157"/>
<evidence type="ECO:0000256" key="1">
    <source>
        <dbReference type="SAM" id="MobiDB-lite"/>
    </source>
</evidence>
<dbReference type="InterPro" id="IPR002035">
    <property type="entry name" value="VWF_A"/>
</dbReference>
<accession>A0A6B0SXQ6</accession>
<sequence length="670" mass="73840">MEITQNTPDFELSALSISRRASEARRDTLERLASICTPRGVSVSVQFVDDGAACTPDTERAGEAYVIQIPTNAYDQPGTDLPEAVWNKRVQVGLLFHELGHVLYSDFERFNERLESVRPEWREAFKTVYNAAEDGVVETQIANEFRVTADLTLLNETFVRMADDRHRRYSELFEFGPDTTAETGRSPNTSGHDEPTLRAEYSVLDAIRVGLIDNGFTKGDRFAALVDPTNETRTVRNDRGDVLQDIAQPLRQYAAAMLSEPDPTARVELAWDFFQDVRDHLAPLPVFQSRGTDVFVVRPADVTAGGLGGGRRAGKLPSAQGADAYVRLSGGDDDNGPTLSSDEQEETTRPTSGQTGAPGGDRSHLPPGWVAQRELERYARRAARGRSVRGQSRTPLETNAHDLRDLTRDESSRVERIGIAEASGDESSRYVWETAVERAKQLQADLATQLRRRRRTSFDGGHRSGRLDGSRVIRVVRGDQRVFQRRSAGDDRDYSCVIILDRSGSMDGDRIMAAERAVAQLLAAFAAVDVDVGLLSLFEGVPHLEVPVGGSPANHVSRFIREEAHGGTPLTGALSAGRALLEEGQGTVPLLFVVTDGEPNQPETYQRELAGCSFPVFGVYVRDDAEDDSPGTRDFDGDSDHFDRLVHTDGDSLDTRLRALVKSLFRTRPS</sequence>
<name>A0A6B0SXQ6_9EURY</name>
<evidence type="ECO:0000259" key="2">
    <source>
        <dbReference type="SMART" id="SM00327"/>
    </source>
</evidence>
<dbReference type="CDD" id="cd00198">
    <property type="entry name" value="vWFA"/>
    <property type="match status" value="1"/>
</dbReference>
<reference evidence="3 4" key="1">
    <citation type="submission" date="2019-12" db="EMBL/GenBank/DDBJ databases">
        <title>Isolation and characterization of three novel carbon monoxide-oxidizing members of Halobacteria from salione crusts and soils.</title>
        <authorList>
            <person name="Myers M.R."/>
            <person name="King G.M."/>
        </authorList>
    </citation>
    <scope>NUCLEOTIDE SEQUENCE [LARGE SCALE GENOMIC DNA]</scope>
    <source>
        <strain evidence="3 4">WSA2</strain>
    </source>
</reference>
<evidence type="ECO:0000313" key="4">
    <source>
        <dbReference type="Proteomes" id="UP000437065"/>
    </source>
</evidence>
<feature type="domain" description="VWFA" evidence="2">
    <location>
        <begin position="493"/>
        <end position="665"/>
    </location>
</feature>
<dbReference type="Proteomes" id="UP000437065">
    <property type="component" value="Unassembled WGS sequence"/>
</dbReference>
<gene>
    <name evidence="3" type="ORF">GRX01_05205</name>
</gene>
<dbReference type="Pfam" id="PF13519">
    <property type="entry name" value="VWA_2"/>
    <property type="match status" value="1"/>
</dbReference>
<dbReference type="SUPFAM" id="SSF53300">
    <property type="entry name" value="vWA-like"/>
    <property type="match status" value="1"/>
</dbReference>
<proteinExistence type="predicted"/>
<dbReference type="SMART" id="SM00327">
    <property type="entry name" value="VWA"/>
    <property type="match status" value="1"/>
</dbReference>
<evidence type="ECO:0000313" key="3">
    <source>
        <dbReference type="EMBL" id="MXR40740.1"/>
    </source>
</evidence>
<dbReference type="RefSeq" id="WP_159664172.1">
    <property type="nucleotide sequence ID" value="NZ_WUUS01000003.1"/>
</dbReference>
<organism evidence="3 4">
    <name type="scientific">Halobaculum saliterrae</name>
    <dbReference type="NCBI Taxonomy" id="2073113"/>
    <lineage>
        <taxon>Archaea</taxon>
        <taxon>Methanobacteriati</taxon>
        <taxon>Methanobacteriota</taxon>
        <taxon>Stenosarchaea group</taxon>
        <taxon>Halobacteria</taxon>
        <taxon>Halobacteriales</taxon>
        <taxon>Haloferacaceae</taxon>
        <taxon>Halobaculum</taxon>
    </lineage>
</organism>
<dbReference type="EMBL" id="WUUS01000003">
    <property type="protein sequence ID" value="MXR40740.1"/>
    <property type="molecule type" value="Genomic_DNA"/>
</dbReference>
<protein>
    <submittedName>
        <fullName evidence="3">VWA domain-containing protein</fullName>
    </submittedName>
</protein>
<comment type="caution">
    <text evidence="3">The sequence shown here is derived from an EMBL/GenBank/DDBJ whole genome shotgun (WGS) entry which is preliminary data.</text>
</comment>
<feature type="region of interest" description="Disordered" evidence="1">
    <location>
        <begin position="325"/>
        <end position="368"/>
    </location>
</feature>
<dbReference type="AlphaFoldDB" id="A0A6B0SXQ6"/>
<dbReference type="Gene3D" id="3.40.50.410">
    <property type="entry name" value="von Willebrand factor, type A domain"/>
    <property type="match status" value="1"/>
</dbReference>